<feature type="region of interest" description="Disordered" evidence="1">
    <location>
        <begin position="132"/>
        <end position="200"/>
    </location>
</feature>
<feature type="compositionally biased region" description="Low complexity" evidence="1">
    <location>
        <begin position="69"/>
        <end position="83"/>
    </location>
</feature>
<feature type="region of interest" description="Disordered" evidence="1">
    <location>
        <begin position="358"/>
        <end position="437"/>
    </location>
</feature>
<keyword evidence="3" id="KW-1185">Reference proteome</keyword>
<dbReference type="Proteomes" id="UP000325902">
    <property type="component" value="Unassembled WGS sequence"/>
</dbReference>
<gene>
    <name evidence="2" type="ORF">DBV05_g3360</name>
</gene>
<accession>A0A5N5DJ54</accession>
<sequence length="527" mass="55569">MTFAEGAAQEELQRLRLRGRQGQSLPSGKASSSEKYFQPQLVYSPSMPKSNIFTFPVTVLNQSPPTPSSPDTSSSAASASSPPREMLFPTAPSSPPPSDLPSAIYGPPSVECSEAEVLKMLGAATTAAISHSTAFSSSPMRGEASDTPAARSTPPDDDVEEKQGNIIPVRPIRVGQQLITQTPPSTPTTMELEPSSPSLQRQQRQMMRRRCRPPLRLQSSSASAMLMLFERNYHRRIQEQQAAQAFVQVGSLRDVLTPREDSEYDQRNGHSLTTESGASITAATSPADHYYFSPGMTPQPSSGPGTPFFGCPASSRSEHAPSTRFNFSFSRPLPSPAATAAVATPPSSVPVAPMMSTQTAATADSSNGHSMAAARPLPYPLPNMGQRRSITGATTGNRPHNSGIRAQLALPSSADGPANSSNGIGNISNNGSSSPRNTIRAQLALPNSASKKSVDKIEHVPLSPSPLGKHLAAAHPPHNGSGVASGVVLVDDEGEKKEVVVVDGGQVENGVPFKMFMKGVVECAESD</sequence>
<comment type="caution">
    <text evidence="2">The sequence shown here is derived from an EMBL/GenBank/DDBJ whole genome shotgun (WGS) entry which is preliminary data.</text>
</comment>
<dbReference type="EMBL" id="VCHE01000014">
    <property type="protein sequence ID" value="KAB2577913.1"/>
    <property type="molecule type" value="Genomic_DNA"/>
</dbReference>
<evidence type="ECO:0000256" key="1">
    <source>
        <dbReference type="SAM" id="MobiDB-lite"/>
    </source>
</evidence>
<feature type="compositionally biased region" description="Polar residues" evidence="1">
    <location>
        <begin position="358"/>
        <end position="369"/>
    </location>
</feature>
<dbReference type="AlphaFoldDB" id="A0A5N5DJ54"/>
<name>A0A5N5DJ54_9PEZI</name>
<feature type="compositionally biased region" description="Polar residues" evidence="1">
    <location>
        <begin position="177"/>
        <end position="189"/>
    </location>
</feature>
<evidence type="ECO:0000313" key="2">
    <source>
        <dbReference type="EMBL" id="KAB2577913.1"/>
    </source>
</evidence>
<protein>
    <submittedName>
        <fullName evidence="2">Uncharacterized protein</fullName>
    </submittedName>
</protein>
<feature type="compositionally biased region" description="Polar residues" evidence="1">
    <location>
        <begin position="386"/>
        <end position="400"/>
    </location>
</feature>
<feature type="region of interest" description="Disordered" evidence="1">
    <location>
        <begin position="1"/>
        <end position="36"/>
    </location>
</feature>
<reference evidence="2 3" key="1">
    <citation type="journal article" date="2019" name="Sci. Rep.">
        <title>A multi-omics analysis of the grapevine pathogen Lasiodiplodia theobromae reveals that temperature affects the expression of virulence- and pathogenicity-related genes.</title>
        <authorList>
            <person name="Felix C."/>
            <person name="Meneses R."/>
            <person name="Goncalves M.F.M."/>
            <person name="Tilleman L."/>
            <person name="Duarte A.S."/>
            <person name="Jorrin-Novo J.V."/>
            <person name="Van de Peer Y."/>
            <person name="Deforce D."/>
            <person name="Van Nieuwerburgh F."/>
            <person name="Esteves A.C."/>
            <person name="Alves A."/>
        </authorList>
    </citation>
    <scope>NUCLEOTIDE SEQUENCE [LARGE SCALE GENOMIC DNA]</scope>
    <source>
        <strain evidence="2 3">LA-SOL3</strain>
    </source>
</reference>
<evidence type="ECO:0000313" key="3">
    <source>
        <dbReference type="Proteomes" id="UP000325902"/>
    </source>
</evidence>
<feature type="compositionally biased region" description="Low complexity" evidence="1">
    <location>
        <begin position="419"/>
        <end position="434"/>
    </location>
</feature>
<feature type="region of interest" description="Disordered" evidence="1">
    <location>
        <begin position="296"/>
        <end position="327"/>
    </location>
</feature>
<feature type="region of interest" description="Disordered" evidence="1">
    <location>
        <begin position="58"/>
        <end position="107"/>
    </location>
</feature>
<organism evidence="2 3">
    <name type="scientific">Lasiodiplodia theobromae</name>
    <dbReference type="NCBI Taxonomy" id="45133"/>
    <lineage>
        <taxon>Eukaryota</taxon>
        <taxon>Fungi</taxon>
        <taxon>Dikarya</taxon>
        <taxon>Ascomycota</taxon>
        <taxon>Pezizomycotina</taxon>
        <taxon>Dothideomycetes</taxon>
        <taxon>Dothideomycetes incertae sedis</taxon>
        <taxon>Botryosphaeriales</taxon>
        <taxon>Botryosphaeriaceae</taxon>
        <taxon>Lasiodiplodia</taxon>
    </lineage>
</organism>
<proteinExistence type="predicted"/>